<protein>
    <submittedName>
        <fullName evidence="2">ATPase 5, plasma membrane-type</fullName>
        <ecNumber evidence="2">3.6.3.6</ecNumber>
    </submittedName>
</protein>
<accession>A0A0B2QPM4</accession>
<dbReference type="Gene3D" id="1.20.1110.10">
    <property type="entry name" value="Calcium-transporting ATPase, transmembrane domain"/>
    <property type="match status" value="1"/>
</dbReference>
<name>A0A0B2QPM4_GLYSO</name>
<dbReference type="EC" id="3.6.3.6" evidence="2"/>
<sequence length="50" mass="5651">MSQCSSSLVQVSNLELDRMKNYIIYVVSITIRIVFGFMFIALIGNLTSHP</sequence>
<keyword evidence="1" id="KW-0472">Membrane</keyword>
<dbReference type="GO" id="GO:0016787">
    <property type="term" value="F:hydrolase activity"/>
    <property type="evidence" value="ECO:0007669"/>
    <property type="project" value="UniProtKB-KW"/>
</dbReference>
<gene>
    <name evidence="2" type="ORF">glysoja_042915</name>
</gene>
<proteinExistence type="predicted"/>
<keyword evidence="1" id="KW-1133">Transmembrane helix</keyword>
<dbReference type="AlphaFoldDB" id="A0A0B2QPM4"/>
<feature type="transmembrane region" description="Helical" evidence="1">
    <location>
        <begin position="22"/>
        <end position="44"/>
    </location>
</feature>
<evidence type="ECO:0000313" key="2">
    <source>
        <dbReference type="EMBL" id="KHN21818.1"/>
    </source>
</evidence>
<dbReference type="EMBL" id="KN657562">
    <property type="protein sequence ID" value="KHN21818.1"/>
    <property type="molecule type" value="Genomic_DNA"/>
</dbReference>
<reference evidence="2" key="1">
    <citation type="submission" date="2014-07" db="EMBL/GenBank/DDBJ databases">
        <title>Identification of a novel salt tolerance gene in wild soybean by whole-genome sequencing.</title>
        <authorList>
            <person name="Lam H.-M."/>
            <person name="Qi X."/>
            <person name="Li M.-W."/>
            <person name="Liu X."/>
            <person name="Xie M."/>
            <person name="Ni M."/>
            <person name="Xu X."/>
        </authorList>
    </citation>
    <scope>NUCLEOTIDE SEQUENCE [LARGE SCALE GENOMIC DNA]</scope>
    <source>
        <tissue evidence="2">Root</tissue>
    </source>
</reference>
<evidence type="ECO:0000256" key="1">
    <source>
        <dbReference type="SAM" id="Phobius"/>
    </source>
</evidence>
<dbReference type="Proteomes" id="UP000053555">
    <property type="component" value="Unassembled WGS sequence"/>
</dbReference>
<organism evidence="2">
    <name type="scientific">Glycine soja</name>
    <name type="common">Wild soybean</name>
    <dbReference type="NCBI Taxonomy" id="3848"/>
    <lineage>
        <taxon>Eukaryota</taxon>
        <taxon>Viridiplantae</taxon>
        <taxon>Streptophyta</taxon>
        <taxon>Embryophyta</taxon>
        <taxon>Tracheophyta</taxon>
        <taxon>Spermatophyta</taxon>
        <taxon>Magnoliopsida</taxon>
        <taxon>eudicotyledons</taxon>
        <taxon>Gunneridae</taxon>
        <taxon>Pentapetalae</taxon>
        <taxon>rosids</taxon>
        <taxon>fabids</taxon>
        <taxon>Fabales</taxon>
        <taxon>Fabaceae</taxon>
        <taxon>Papilionoideae</taxon>
        <taxon>50 kb inversion clade</taxon>
        <taxon>NPAAA clade</taxon>
        <taxon>indigoferoid/millettioid clade</taxon>
        <taxon>Phaseoleae</taxon>
        <taxon>Glycine</taxon>
        <taxon>Glycine subgen. Soja</taxon>
    </lineage>
</organism>
<keyword evidence="1" id="KW-0812">Transmembrane</keyword>
<keyword evidence="2" id="KW-0378">Hydrolase</keyword>